<dbReference type="PRINTS" id="PR00387">
    <property type="entry name" value="PDIESTERASE1"/>
</dbReference>
<keyword evidence="8" id="KW-1185">Reference proteome</keyword>
<dbReference type="PANTHER" id="PTHR11347">
    <property type="entry name" value="CYCLIC NUCLEOTIDE PHOSPHODIESTERASE"/>
    <property type="match status" value="1"/>
</dbReference>
<dbReference type="InterPro" id="IPR036971">
    <property type="entry name" value="PDEase_catalytic_dom_sf"/>
</dbReference>
<feature type="active site" description="Proton donor" evidence="3">
    <location>
        <position position="1105"/>
    </location>
</feature>
<evidence type="ECO:0000256" key="3">
    <source>
        <dbReference type="PIRSR" id="PIRSR623088-1"/>
    </source>
</evidence>
<evidence type="ECO:0000313" key="7">
    <source>
        <dbReference type="EMBL" id="EJK77506.1"/>
    </source>
</evidence>
<feature type="domain" description="PDEase" evidence="6">
    <location>
        <begin position="1130"/>
        <end position="1347"/>
    </location>
</feature>
<dbReference type="Proteomes" id="UP000266841">
    <property type="component" value="Unassembled WGS sequence"/>
</dbReference>
<evidence type="ECO:0000256" key="2">
    <source>
        <dbReference type="ARBA" id="ARBA00022801"/>
    </source>
</evidence>
<feature type="binding site" evidence="4">
    <location>
        <position position="1109"/>
    </location>
    <ligand>
        <name>Zn(2+)</name>
        <dbReference type="ChEBI" id="CHEBI:29105"/>
        <label>1</label>
    </ligand>
</feature>
<keyword evidence="2" id="KW-0378">Hydrolase</keyword>
<dbReference type="Gene3D" id="1.10.1300.10">
    <property type="entry name" value="3'5'-cyclic nucleotide phosphodiesterase, catalytic domain"/>
    <property type="match status" value="1"/>
</dbReference>
<feature type="region of interest" description="Disordered" evidence="5">
    <location>
        <begin position="151"/>
        <end position="196"/>
    </location>
</feature>
<feature type="compositionally biased region" description="Basic and acidic residues" evidence="5">
    <location>
        <begin position="1"/>
        <end position="11"/>
    </location>
</feature>
<dbReference type="GO" id="GO:0007165">
    <property type="term" value="P:signal transduction"/>
    <property type="evidence" value="ECO:0007669"/>
    <property type="project" value="InterPro"/>
</dbReference>
<evidence type="ECO:0000256" key="5">
    <source>
        <dbReference type="SAM" id="MobiDB-lite"/>
    </source>
</evidence>
<comment type="caution">
    <text evidence="7">The sequence shown here is derived from an EMBL/GenBank/DDBJ whole genome shotgun (WGS) entry which is preliminary data.</text>
</comment>
<dbReference type="SUPFAM" id="SSF109604">
    <property type="entry name" value="HD-domain/PDEase-like"/>
    <property type="match status" value="1"/>
</dbReference>
<feature type="region of interest" description="Disordered" evidence="5">
    <location>
        <begin position="812"/>
        <end position="832"/>
    </location>
</feature>
<dbReference type="InterPro" id="IPR002073">
    <property type="entry name" value="PDEase_catalytic_dom"/>
</dbReference>
<reference evidence="7 8" key="1">
    <citation type="journal article" date="2012" name="Genome Biol.">
        <title>Genome and low-iron response of an oceanic diatom adapted to chronic iron limitation.</title>
        <authorList>
            <person name="Lommer M."/>
            <person name="Specht M."/>
            <person name="Roy A.S."/>
            <person name="Kraemer L."/>
            <person name="Andreson R."/>
            <person name="Gutowska M.A."/>
            <person name="Wolf J."/>
            <person name="Bergner S.V."/>
            <person name="Schilhabel M.B."/>
            <person name="Klostermeier U.C."/>
            <person name="Beiko R.G."/>
            <person name="Rosenstiel P."/>
            <person name="Hippler M."/>
            <person name="Laroche J."/>
        </authorList>
    </citation>
    <scope>NUCLEOTIDE SEQUENCE [LARGE SCALE GENOMIC DNA]</scope>
    <source>
        <strain evidence="7 8">CCMP1005</strain>
    </source>
</reference>
<gene>
    <name evidence="7" type="ORF">THAOC_00659</name>
</gene>
<evidence type="ECO:0000259" key="6">
    <source>
        <dbReference type="PROSITE" id="PS51845"/>
    </source>
</evidence>
<feature type="region of interest" description="Disordered" evidence="5">
    <location>
        <begin position="1"/>
        <end position="82"/>
    </location>
</feature>
<evidence type="ECO:0000313" key="8">
    <source>
        <dbReference type="Proteomes" id="UP000266841"/>
    </source>
</evidence>
<dbReference type="OrthoDB" id="48146at2759"/>
<keyword evidence="1 4" id="KW-0479">Metal-binding</keyword>
<feature type="compositionally biased region" description="Polar residues" evidence="5">
    <location>
        <begin position="49"/>
        <end position="62"/>
    </location>
</feature>
<dbReference type="GO" id="GO:0046872">
    <property type="term" value="F:metal ion binding"/>
    <property type="evidence" value="ECO:0007669"/>
    <property type="project" value="UniProtKB-KW"/>
</dbReference>
<feature type="binding site" evidence="4">
    <location>
        <position position="1256"/>
    </location>
    <ligand>
        <name>Zn(2+)</name>
        <dbReference type="ChEBI" id="CHEBI:29105"/>
        <label>1</label>
    </ligand>
</feature>
<name>K0TNY7_THAOC</name>
<dbReference type="GO" id="GO:0004114">
    <property type="term" value="F:3',5'-cyclic-nucleotide phosphodiesterase activity"/>
    <property type="evidence" value="ECO:0007669"/>
    <property type="project" value="InterPro"/>
</dbReference>
<evidence type="ECO:0000256" key="4">
    <source>
        <dbReference type="PIRSR" id="PIRSR623088-3"/>
    </source>
</evidence>
<feature type="compositionally biased region" description="Polar residues" evidence="5">
    <location>
        <begin position="822"/>
        <end position="832"/>
    </location>
</feature>
<organism evidence="7 8">
    <name type="scientific">Thalassiosira oceanica</name>
    <name type="common">Marine diatom</name>
    <dbReference type="NCBI Taxonomy" id="159749"/>
    <lineage>
        <taxon>Eukaryota</taxon>
        <taxon>Sar</taxon>
        <taxon>Stramenopiles</taxon>
        <taxon>Ochrophyta</taxon>
        <taxon>Bacillariophyta</taxon>
        <taxon>Coscinodiscophyceae</taxon>
        <taxon>Thalassiosirophycidae</taxon>
        <taxon>Thalassiosirales</taxon>
        <taxon>Thalassiosiraceae</taxon>
        <taxon>Thalassiosira</taxon>
    </lineage>
</organism>
<dbReference type="InterPro" id="IPR023088">
    <property type="entry name" value="PDEase"/>
</dbReference>
<proteinExistence type="predicted"/>
<sequence>MMETGDVKIDQGDCNCSGPAEVHGDLSEDDVPPLRQRRGGTFRRVSFMPNASSLGSPNTNQRRGGILPSSVDSKGSSHEDLGEVEDGGFEAPSGDFAVFPKKVGRFRKRAAALTNITKGILQMRSSDDQTSVLKGFAATSERMKRTTAISNAGSKAVPSATSKSVGSHRALSSTWNGSDGDHSSNRPDFRSKSVSVRRDNIDHHSLTMGLDEESANFLDFMAVEKCNDWLKSLSRRDPRACIKAFFDDVARDGADNIEEENGFQPELLSPLISMFQRSSIFSVWRPTSIDSIRKMMTGQGTGKGLDIKGKSAKKGKLSAYVPFLQIHEEQHKDKIRALPRYERIRIFYKKREARDAALKILNNVLDDMTARTKVATEALLGSDKLKADGPAAQDGSSAERVLSLFQSLGINGDLTEDEMSYMDIIQRWDMEDARMIVLDDYSPASFGIDMPKRLFWEGYIMRAKDISRVPDTEFDTGRPSRPSYQDMNFASIKNECDEESPRTVVWQYTDPYLPPNEPDPCPMLPQTLLMAYEENGRVMPVVSDFDCLLLGTRGVRFHNPLPNEQVDLIHDMVNDIEKILRDCTEGKANNWTSSWLNVMKHHARQITMPRYGFGDPKSYAIMKHAVKRLEEFGAVRHGAECFNYYFPQELDDEFLVIGGNLGGRKYKYMKLSDLQEFLYGCIDLGFTFPLNPKWVLCDKGWKVIYDKLTASSHPNVQLSIKAWYGPADSALRTRIEGIHQRYPGGFQSDLSARKKGTQAWDEAEIALDKYQRIQRAKTKLWCVLVFLSIVERSRQKVRVQARKTSDVSKNLNYSRPAKIGSGDTSRPANRTSTRVSFLDEEYASSSMPDDARARANRCSDLLRSRTIPDRALCGGALRGNSSSMSTIEDDENVDVVDSLLSDGRHGLTDFQARGLRRIRKILVDEQSQPQLAPQNLRSRFERRHTTSNVRLSPLILEDAPSFILTEYGGPYDRNDTFLPIEWTRLDEDTRISLSSKLSFSALSSWEFNIVDVARECKIAPMLFIGWAIIGSPHAQKAMARYVLTELSFAILSTVIYLSWCRRDLGLDISTQSGGYDFTNKFAIQLPILCSFLRTVEADYEPNPYHNSSHAADVVQTLNAMLQLGGKQYAHPGLNNNYQVNSRSELAVQYNDVSVLENYSVTWQVLFSKLLGQTRDFTVDVFSGLTKEQFRRARSVIIRSVLETDMTHHFALLKKMGVHQQMLKGKPSETWLESYTNEGVNYDPSLDMLCFLLHQADISNPAKPAPLFEYWADRILQESFIQGDKEASLSLPISPLCDRETTDKRQSQVGFIKFVVQPSYQILGDLLPRFATTVFPYIDSALEYWEDN</sequence>
<dbReference type="eggNOG" id="KOG3688">
    <property type="taxonomic scope" value="Eukaryota"/>
</dbReference>
<evidence type="ECO:0000256" key="1">
    <source>
        <dbReference type="ARBA" id="ARBA00022723"/>
    </source>
</evidence>
<dbReference type="Pfam" id="PF00233">
    <property type="entry name" value="PDEase_I"/>
    <property type="match status" value="1"/>
</dbReference>
<feature type="compositionally biased region" description="Basic and acidic residues" evidence="5">
    <location>
        <begin position="179"/>
        <end position="196"/>
    </location>
</feature>
<dbReference type="PROSITE" id="PS51845">
    <property type="entry name" value="PDEASE_I_2"/>
    <property type="match status" value="1"/>
</dbReference>
<feature type="compositionally biased region" description="Polar residues" evidence="5">
    <location>
        <begin position="151"/>
        <end position="177"/>
    </location>
</feature>
<dbReference type="EMBL" id="AGNL01000779">
    <property type="protein sequence ID" value="EJK77506.1"/>
    <property type="molecule type" value="Genomic_DNA"/>
</dbReference>
<protein>
    <recommendedName>
        <fullName evidence="6">PDEase domain-containing protein</fullName>
    </recommendedName>
</protein>
<accession>K0TNY7</accession>